<dbReference type="Gene3D" id="3.40.50.10320">
    <property type="entry name" value="LmbE-like"/>
    <property type="match status" value="1"/>
</dbReference>
<dbReference type="SUPFAM" id="SSF102588">
    <property type="entry name" value="LmbE-like"/>
    <property type="match status" value="1"/>
</dbReference>
<dbReference type="InterPro" id="IPR024078">
    <property type="entry name" value="LmbE-like_dom_sf"/>
</dbReference>
<name>Q2UZE2_9ACTN</name>
<evidence type="ECO:0000313" key="2">
    <source>
        <dbReference type="EMBL" id="CAH60149.1"/>
    </source>
</evidence>
<organism evidence="2">
    <name type="scientific">Streptomyces tenjimariensis</name>
    <dbReference type="NCBI Taxonomy" id="29308"/>
    <lineage>
        <taxon>Bacteria</taxon>
        <taxon>Bacillati</taxon>
        <taxon>Actinomycetota</taxon>
        <taxon>Actinomycetes</taxon>
        <taxon>Kitasatosporales</taxon>
        <taxon>Streptomycetaceae</taxon>
        <taxon>Streptomyces</taxon>
    </lineage>
</organism>
<dbReference type="GO" id="GO:0016137">
    <property type="term" value="P:glycoside metabolic process"/>
    <property type="evidence" value="ECO:0007669"/>
    <property type="project" value="UniProtKB-ARBA"/>
</dbReference>
<keyword evidence="1" id="KW-0862">Zinc</keyword>
<dbReference type="EMBL" id="AJ845083">
    <property type="protein sequence ID" value="CAH60149.1"/>
    <property type="molecule type" value="Genomic_DNA"/>
</dbReference>
<dbReference type="InterPro" id="IPR003737">
    <property type="entry name" value="GlcNAc_PI_deacetylase-related"/>
</dbReference>
<dbReference type="AlphaFoldDB" id="Q2UZE2"/>
<evidence type="ECO:0000256" key="1">
    <source>
        <dbReference type="ARBA" id="ARBA00022833"/>
    </source>
</evidence>
<proteinExistence type="predicted"/>
<gene>
    <name evidence="2" type="primary">istD</name>
</gene>
<protein>
    <submittedName>
        <fullName evidence="2">Putative amidase, AGA deacetylase</fullName>
    </submittedName>
</protein>
<sequence length="238" mass="25892">MPTRVLLLSPHPDDIAWSLGCTVSRMRAAGSASPHVVTFFARTRYAPGHAAHGSEEDASGVRAREEADWAVHAGVSLHRERLPDASLRGYDDDTEMGAPPEPEVVRETARILRDAVRRVRPSFVLAPLAAGGHVDHTAVRRAAREPLPGTDVVWYEDLPYAAEEVPAPDGCPLVVPADGHWAAKEAGVRRFPSQQPEEVLPVLRRHAEAVSGERLWASDAKAADRMRSLLLLRGPRAA</sequence>
<dbReference type="Pfam" id="PF02585">
    <property type="entry name" value="PIG-L"/>
    <property type="match status" value="1"/>
</dbReference>
<accession>Q2UZE2</accession>
<reference evidence="2" key="1">
    <citation type="submission" date="2005-02" db="EMBL/GenBank/DDBJ databases">
        <title>Comparison of the gene clusters for the biosynthesis of aminoglycoside antibiotics gentamicin (Micromonospora echinospora DSM 43036), fortimicin (Micromonospora olivasterospora DSM 43868), kanamycin (Streptomyces kanamyceticus DSM 40500) and istamycin (Streptomyces tenjimariensis ATCC 31603).</title>
        <authorList>
            <person name="Aboshanab K.M."/>
            <person name="Schmidt-Beissner H."/>
            <person name="Wehmeier U.F."/>
            <person name="Welzel K."/>
            <person name="Vente A."/>
            <person name="Piepersberg W."/>
        </authorList>
    </citation>
    <scope>NUCLEOTIDE SEQUENCE</scope>
    <source>
        <strain evidence="2">ATCC 31603</strain>
    </source>
</reference>